<name>G5A557_PHYSP</name>
<accession>G5A557</accession>
<dbReference type="Proteomes" id="UP000002640">
    <property type="component" value="Unassembled WGS sequence"/>
</dbReference>
<organism evidence="1 2">
    <name type="scientific">Phytophthora sojae (strain P6497)</name>
    <name type="common">Soybean stem and root rot agent</name>
    <name type="synonym">Phytophthora megasperma f. sp. glycines</name>
    <dbReference type="NCBI Taxonomy" id="1094619"/>
    <lineage>
        <taxon>Eukaryota</taxon>
        <taxon>Sar</taxon>
        <taxon>Stramenopiles</taxon>
        <taxon>Oomycota</taxon>
        <taxon>Peronosporomycetes</taxon>
        <taxon>Peronosporales</taxon>
        <taxon>Peronosporaceae</taxon>
        <taxon>Phytophthora</taxon>
    </lineage>
</organism>
<dbReference type="EMBL" id="JH159160">
    <property type="protein sequence ID" value="EGZ09242.1"/>
    <property type="molecule type" value="Genomic_DNA"/>
</dbReference>
<reference evidence="1 2" key="1">
    <citation type="journal article" date="2006" name="Science">
        <title>Phytophthora genome sequences uncover evolutionary origins and mechanisms of pathogenesis.</title>
        <authorList>
            <person name="Tyler B.M."/>
            <person name="Tripathy S."/>
            <person name="Zhang X."/>
            <person name="Dehal P."/>
            <person name="Jiang R.H."/>
            <person name="Aerts A."/>
            <person name="Arredondo F.D."/>
            <person name="Baxter L."/>
            <person name="Bensasson D."/>
            <person name="Beynon J.L."/>
            <person name="Chapman J."/>
            <person name="Damasceno C.M."/>
            <person name="Dorrance A.E."/>
            <person name="Dou D."/>
            <person name="Dickerman A.W."/>
            <person name="Dubchak I.L."/>
            <person name="Garbelotto M."/>
            <person name="Gijzen M."/>
            <person name="Gordon S.G."/>
            <person name="Govers F."/>
            <person name="Grunwald N.J."/>
            <person name="Huang W."/>
            <person name="Ivors K.L."/>
            <person name="Jones R.W."/>
            <person name="Kamoun S."/>
            <person name="Krampis K."/>
            <person name="Lamour K.H."/>
            <person name="Lee M.K."/>
            <person name="McDonald W.H."/>
            <person name="Medina M."/>
            <person name="Meijer H.J."/>
            <person name="Nordberg E.K."/>
            <person name="Maclean D.J."/>
            <person name="Ospina-Giraldo M.D."/>
            <person name="Morris P.F."/>
            <person name="Phuntumart V."/>
            <person name="Putnam N.H."/>
            <person name="Rash S."/>
            <person name="Rose J.K."/>
            <person name="Sakihama Y."/>
            <person name="Salamov A.A."/>
            <person name="Savidor A."/>
            <person name="Scheuring C.F."/>
            <person name="Smith B.M."/>
            <person name="Sobral B.W."/>
            <person name="Terry A."/>
            <person name="Torto-Alalibo T.A."/>
            <person name="Win J."/>
            <person name="Xu Z."/>
            <person name="Zhang H."/>
            <person name="Grigoriev I.V."/>
            <person name="Rokhsar D.S."/>
            <person name="Boore J.L."/>
        </authorList>
    </citation>
    <scope>NUCLEOTIDE SEQUENCE [LARGE SCALE GENOMIC DNA]</scope>
    <source>
        <strain evidence="1 2">P6497</strain>
    </source>
</reference>
<dbReference type="RefSeq" id="XP_009535875.1">
    <property type="nucleotide sequence ID" value="XM_009537580.1"/>
</dbReference>
<dbReference type="OMA" id="RREMTHH"/>
<gene>
    <name evidence="1" type="ORF">PHYSODRAFT_434673</name>
</gene>
<dbReference type="InParanoid" id="G5A557"/>
<sequence>MVRVVSCRYLRWSCSEDDHPLFRRHYTRSNRDRGVKFLRCFPHCCPEHVRRGYCGSSIHVQVTFAAAVSAATQSSLAVLARFEPSKCITARVSGTDVDADERRLLQPGKVVALPASLFDPAARHVAPTTTWIRADREGDRKQQTLPEDAVLYVLNNHRHPRWLYNYDSSTSRARREMTHHLVVYVFLLLNRSSGTG</sequence>
<feature type="non-terminal residue" evidence="1">
    <location>
        <position position="196"/>
    </location>
</feature>
<evidence type="ECO:0000313" key="2">
    <source>
        <dbReference type="Proteomes" id="UP000002640"/>
    </source>
</evidence>
<protein>
    <submittedName>
        <fullName evidence="1">Uncharacterized protein</fullName>
    </submittedName>
</protein>
<keyword evidence="2" id="KW-1185">Reference proteome</keyword>
<evidence type="ECO:0000313" key="1">
    <source>
        <dbReference type="EMBL" id="EGZ09242.1"/>
    </source>
</evidence>
<dbReference type="KEGG" id="psoj:PHYSODRAFT_434673"/>
<dbReference type="AlphaFoldDB" id="G5A557"/>
<proteinExistence type="predicted"/>
<dbReference type="GeneID" id="20652442"/>